<sequence length="221" mass="24990">MRDLHLVYATLESLGFARQHVHHGMARSPQPWDLQETLHHMCLTMPTKHLPRGFTDQIYLHQTTDDAAAKRTKQAEEEAAAASAAAAKKKAVVGAVVSRKTLPRTMAPRPLRRRRPPRHPLPQHHLPLTRPWARPHLRSTTLIWIRSTSLTSTTRTWPRSSHTARRACASFRSQGGRVQCLSSYCATRWCARTAMSRSPSRTLSGPRAWTCCRPRSACNVK</sequence>
<feature type="domain" description="ATP-dependent RNA helicase DHX29-like UBA" evidence="2">
    <location>
        <begin position="4"/>
        <end position="56"/>
    </location>
</feature>
<name>A0A0L0T5E0_ALLM3</name>
<reference evidence="3 4" key="1">
    <citation type="submission" date="2009-11" db="EMBL/GenBank/DDBJ databases">
        <title>Annotation of Allomyces macrogynus ATCC 38327.</title>
        <authorList>
            <consortium name="The Broad Institute Genome Sequencing Platform"/>
            <person name="Russ C."/>
            <person name="Cuomo C."/>
            <person name="Burger G."/>
            <person name="Gray M.W."/>
            <person name="Holland P.W.H."/>
            <person name="King N."/>
            <person name="Lang F.B.F."/>
            <person name="Roger A.J."/>
            <person name="Ruiz-Trillo I."/>
            <person name="Young S.K."/>
            <person name="Zeng Q."/>
            <person name="Gargeya S."/>
            <person name="Fitzgerald M."/>
            <person name="Haas B."/>
            <person name="Abouelleil A."/>
            <person name="Alvarado L."/>
            <person name="Arachchi H.M."/>
            <person name="Berlin A."/>
            <person name="Chapman S.B."/>
            <person name="Gearin G."/>
            <person name="Goldberg J."/>
            <person name="Griggs A."/>
            <person name="Gujja S."/>
            <person name="Hansen M."/>
            <person name="Heiman D."/>
            <person name="Howarth C."/>
            <person name="Larimer J."/>
            <person name="Lui A."/>
            <person name="MacDonald P.J.P."/>
            <person name="McCowen C."/>
            <person name="Montmayeur A."/>
            <person name="Murphy C."/>
            <person name="Neiman D."/>
            <person name="Pearson M."/>
            <person name="Priest M."/>
            <person name="Roberts A."/>
            <person name="Saif S."/>
            <person name="Shea T."/>
            <person name="Sisk P."/>
            <person name="Stolte C."/>
            <person name="Sykes S."/>
            <person name="Wortman J."/>
            <person name="Nusbaum C."/>
            <person name="Birren B."/>
        </authorList>
    </citation>
    <scope>NUCLEOTIDE SEQUENCE [LARGE SCALE GENOMIC DNA]</scope>
    <source>
        <strain evidence="3 4">ATCC 38327</strain>
    </source>
</reference>
<evidence type="ECO:0000259" key="2">
    <source>
        <dbReference type="Pfam" id="PF24899"/>
    </source>
</evidence>
<dbReference type="VEuPathDB" id="FungiDB:AMAG_20046"/>
<accession>A0A0L0T5E0</accession>
<dbReference type="Proteomes" id="UP000054350">
    <property type="component" value="Unassembled WGS sequence"/>
</dbReference>
<feature type="region of interest" description="Disordered" evidence="1">
    <location>
        <begin position="108"/>
        <end position="127"/>
    </location>
</feature>
<dbReference type="InterPro" id="IPR056890">
    <property type="entry name" value="UBA_DHX29-like"/>
</dbReference>
<gene>
    <name evidence="3" type="ORF">AMAG_20046</name>
</gene>
<evidence type="ECO:0000313" key="4">
    <source>
        <dbReference type="Proteomes" id="UP000054350"/>
    </source>
</evidence>
<dbReference type="AlphaFoldDB" id="A0A0L0T5E0"/>
<organism evidence="3 4">
    <name type="scientific">Allomyces macrogynus (strain ATCC 38327)</name>
    <name type="common">Allomyces javanicus var. macrogynus</name>
    <dbReference type="NCBI Taxonomy" id="578462"/>
    <lineage>
        <taxon>Eukaryota</taxon>
        <taxon>Fungi</taxon>
        <taxon>Fungi incertae sedis</taxon>
        <taxon>Blastocladiomycota</taxon>
        <taxon>Blastocladiomycetes</taxon>
        <taxon>Blastocladiales</taxon>
        <taxon>Blastocladiaceae</taxon>
        <taxon>Allomyces</taxon>
    </lineage>
</organism>
<evidence type="ECO:0000256" key="1">
    <source>
        <dbReference type="SAM" id="MobiDB-lite"/>
    </source>
</evidence>
<reference evidence="4" key="2">
    <citation type="submission" date="2009-11" db="EMBL/GenBank/DDBJ databases">
        <title>The Genome Sequence of Allomyces macrogynus strain ATCC 38327.</title>
        <authorList>
            <consortium name="The Broad Institute Genome Sequencing Platform"/>
            <person name="Russ C."/>
            <person name="Cuomo C."/>
            <person name="Shea T."/>
            <person name="Young S.K."/>
            <person name="Zeng Q."/>
            <person name="Koehrsen M."/>
            <person name="Haas B."/>
            <person name="Borodovsky M."/>
            <person name="Guigo R."/>
            <person name="Alvarado L."/>
            <person name="Berlin A."/>
            <person name="Borenstein D."/>
            <person name="Chen Z."/>
            <person name="Engels R."/>
            <person name="Freedman E."/>
            <person name="Gellesch M."/>
            <person name="Goldberg J."/>
            <person name="Griggs A."/>
            <person name="Gujja S."/>
            <person name="Heiman D."/>
            <person name="Hepburn T."/>
            <person name="Howarth C."/>
            <person name="Jen D."/>
            <person name="Larson L."/>
            <person name="Lewis B."/>
            <person name="Mehta T."/>
            <person name="Park D."/>
            <person name="Pearson M."/>
            <person name="Roberts A."/>
            <person name="Saif S."/>
            <person name="Shenoy N."/>
            <person name="Sisk P."/>
            <person name="Stolte C."/>
            <person name="Sykes S."/>
            <person name="Walk T."/>
            <person name="White J."/>
            <person name="Yandava C."/>
            <person name="Burger G."/>
            <person name="Gray M.W."/>
            <person name="Holland P.W.H."/>
            <person name="King N."/>
            <person name="Lang F.B.F."/>
            <person name="Roger A.J."/>
            <person name="Ruiz-Trillo I."/>
            <person name="Lander E."/>
            <person name="Nusbaum C."/>
        </authorList>
    </citation>
    <scope>NUCLEOTIDE SEQUENCE [LARGE SCALE GENOMIC DNA]</scope>
    <source>
        <strain evidence="4">ATCC 38327</strain>
    </source>
</reference>
<dbReference type="EMBL" id="GG745362">
    <property type="protein sequence ID" value="KNE69789.1"/>
    <property type="molecule type" value="Genomic_DNA"/>
</dbReference>
<feature type="compositionally biased region" description="Basic residues" evidence="1">
    <location>
        <begin position="110"/>
        <end position="122"/>
    </location>
</feature>
<keyword evidence="4" id="KW-1185">Reference proteome</keyword>
<evidence type="ECO:0000313" key="3">
    <source>
        <dbReference type="EMBL" id="KNE69789.1"/>
    </source>
</evidence>
<dbReference type="GO" id="GO:0016787">
    <property type="term" value="F:hydrolase activity"/>
    <property type="evidence" value="ECO:0007669"/>
    <property type="project" value="UniProtKB-KW"/>
</dbReference>
<dbReference type="Pfam" id="PF24899">
    <property type="entry name" value="UBA_DHX29"/>
    <property type="match status" value="1"/>
</dbReference>
<proteinExistence type="predicted"/>
<protein>
    <recommendedName>
        <fullName evidence="2">ATP-dependent RNA helicase DHX29-like UBA domain-containing protein</fullName>
    </recommendedName>
</protein>
<dbReference type="GO" id="GO:0004386">
    <property type="term" value="F:helicase activity"/>
    <property type="evidence" value="ECO:0007669"/>
    <property type="project" value="UniProtKB-KW"/>
</dbReference>